<gene>
    <name evidence="1" type="ORF">NCTC12119_04924</name>
</gene>
<evidence type="ECO:0000313" key="1">
    <source>
        <dbReference type="EMBL" id="SUY92894.1"/>
    </source>
</evidence>
<organism evidence="1 2">
    <name type="scientific">Buttiauxella agrestis</name>
    <dbReference type="NCBI Taxonomy" id="82977"/>
    <lineage>
        <taxon>Bacteria</taxon>
        <taxon>Pseudomonadati</taxon>
        <taxon>Pseudomonadota</taxon>
        <taxon>Gammaproteobacteria</taxon>
        <taxon>Enterobacterales</taxon>
        <taxon>Enterobacteriaceae</taxon>
        <taxon>Buttiauxella</taxon>
    </lineage>
</organism>
<name>A0A381KNE1_9ENTR</name>
<sequence>MFNESDQYVKNALIQIFRSEINVIRCYREFIKALPLHGSSIYQAGSNLLLNRLQHDNFTQAIDAAFSVSNRPGSLLVPRIKGREITWAQFIGALVNENSNSLPDYDPDSTDESIYYKGEKVTFLNGEMGSFDPNQVKKYRTFIMNAQNDYLMNVNFAARLFPEFISIYFGLKSGTVSDFQDIGVSSLSLLQDCVLFPRVIHFKSEPSEESLATPVKASAWAYEVLADVKLGYLNADLMELLRYDTRFANNRQDIFTLLCDSQSMRD</sequence>
<protein>
    <submittedName>
        <fullName evidence="1">Uncharacterized protein</fullName>
    </submittedName>
</protein>
<dbReference type="AlphaFoldDB" id="A0A381KNE1"/>
<proteinExistence type="predicted"/>
<evidence type="ECO:0000313" key="2">
    <source>
        <dbReference type="Proteomes" id="UP000255528"/>
    </source>
</evidence>
<dbReference type="RefSeq" id="WP_115632124.1">
    <property type="nucleotide sequence ID" value="NZ_UIGI01000002.1"/>
</dbReference>
<dbReference type="Proteomes" id="UP000255528">
    <property type="component" value="Unassembled WGS sequence"/>
</dbReference>
<dbReference type="EMBL" id="UIGI01000002">
    <property type="protein sequence ID" value="SUY92894.1"/>
    <property type="molecule type" value="Genomic_DNA"/>
</dbReference>
<accession>A0A381KNE1</accession>
<reference evidence="1 2" key="1">
    <citation type="submission" date="2018-06" db="EMBL/GenBank/DDBJ databases">
        <authorList>
            <consortium name="Pathogen Informatics"/>
            <person name="Doyle S."/>
        </authorList>
    </citation>
    <scope>NUCLEOTIDE SEQUENCE [LARGE SCALE GENOMIC DNA]</scope>
    <source>
        <strain evidence="1 2">NCTC12119</strain>
    </source>
</reference>